<dbReference type="CDD" id="cd06346">
    <property type="entry name" value="PBP1_ABC_ligand_binding-like"/>
    <property type="match status" value="1"/>
</dbReference>
<reference evidence="7 8" key="1">
    <citation type="journal article" date="2012" name="J. Bacteriol.">
        <title>Draft Genome Sequence of Agrobacterium albertimagni Strain AOL15.</title>
        <authorList>
            <person name="Trimble W.L."/>
            <person name="Phung le T."/>
            <person name="Meyer F."/>
            <person name="Gilbert J.A."/>
            <person name="Silver S."/>
        </authorList>
    </citation>
    <scope>NUCLEOTIDE SEQUENCE [LARGE SCALE GENOMIC DNA]</scope>
    <source>
        <strain evidence="7 8">AOL15</strain>
    </source>
</reference>
<accession>K2QRC5</accession>
<dbReference type="GO" id="GO:0006865">
    <property type="term" value="P:amino acid transport"/>
    <property type="evidence" value="ECO:0007669"/>
    <property type="project" value="UniProtKB-KW"/>
</dbReference>
<dbReference type="Gene3D" id="3.40.50.2300">
    <property type="match status" value="2"/>
</dbReference>
<evidence type="ECO:0000256" key="1">
    <source>
        <dbReference type="ARBA" id="ARBA00010062"/>
    </source>
</evidence>
<organism evidence="7 8">
    <name type="scientific">Agrobacterium albertimagni AOL15</name>
    <dbReference type="NCBI Taxonomy" id="1156935"/>
    <lineage>
        <taxon>Bacteria</taxon>
        <taxon>Pseudomonadati</taxon>
        <taxon>Pseudomonadota</taxon>
        <taxon>Alphaproteobacteria</taxon>
        <taxon>Hyphomicrobiales</taxon>
        <taxon>Rhizobiaceae</taxon>
        <taxon>Rhizobium/Agrobacterium group</taxon>
        <taxon>Agrobacterium</taxon>
    </lineage>
</organism>
<dbReference type="InterPro" id="IPR028082">
    <property type="entry name" value="Peripla_BP_I"/>
</dbReference>
<gene>
    <name evidence="7" type="ORF">QWE_21432</name>
</gene>
<name>K2QRC5_9HYPH</name>
<dbReference type="AlphaFoldDB" id="K2QRC5"/>
<evidence type="ECO:0000313" key="8">
    <source>
        <dbReference type="Proteomes" id="UP000007123"/>
    </source>
</evidence>
<feature type="domain" description="Leucine-binding protein" evidence="6">
    <location>
        <begin position="34"/>
        <end position="352"/>
    </location>
</feature>
<evidence type="ECO:0000256" key="5">
    <source>
        <dbReference type="SAM" id="SignalP"/>
    </source>
</evidence>
<dbReference type="SUPFAM" id="SSF53822">
    <property type="entry name" value="Periplasmic binding protein-like I"/>
    <property type="match status" value="1"/>
</dbReference>
<dbReference type="eggNOG" id="COG0683">
    <property type="taxonomic scope" value="Bacteria"/>
</dbReference>
<evidence type="ECO:0000256" key="3">
    <source>
        <dbReference type="ARBA" id="ARBA00022729"/>
    </source>
</evidence>
<evidence type="ECO:0000256" key="4">
    <source>
        <dbReference type="ARBA" id="ARBA00022970"/>
    </source>
</evidence>
<keyword evidence="8" id="KW-1185">Reference proteome</keyword>
<dbReference type="InterPro" id="IPR000709">
    <property type="entry name" value="Leu_Ile_Val-bd"/>
</dbReference>
<dbReference type="PATRIC" id="fig|1156935.5.peg.4361"/>
<evidence type="ECO:0000256" key="2">
    <source>
        <dbReference type="ARBA" id="ARBA00022448"/>
    </source>
</evidence>
<keyword evidence="3 5" id="KW-0732">Signal</keyword>
<protein>
    <submittedName>
        <fullName evidence="7">Amino acid ABC transporter substrate-binding protein</fullName>
    </submittedName>
</protein>
<comment type="similarity">
    <text evidence="1">Belongs to the leucine-binding protein family.</text>
</comment>
<dbReference type="PRINTS" id="PR00337">
    <property type="entry name" value="LEUILEVALBP"/>
</dbReference>
<comment type="caution">
    <text evidence="7">The sequence shown here is derived from an EMBL/GenBank/DDBJ whole genome shotgun (WGS) entry which is preliminary data.</text>
</comment>
<dbReference type="Proteomes" id="UP000007123">
    <property type="component" value="Unassembled WGS sequence"/>
</dbReference>
<dbReference type="PANTHER" id="PTHR30483:SF6">
    <property type="entry name" value="PERIPLASMIC BINDING PROTEIN OF ABC TRANSPORTER FOR NATURAL AMINO ACIDS"/>
    <property type="match status" value="1"/>
</dbReference>
<sequence length="427" mass="44271">MNKGNHLKRLVLASTMLAGFAIGAAPASAQECDITVGVVMELTGPAGEYGKAGAKSVEMAFRDFNEAGGVDGCKLVMDTRDSQSQGNVAVDQATQLVNIKKVPVIIGGIISSVSIPILTSVTAPAGVVQVSPASSSPTLTALGREGKTNGVFFRTITSDALQGTAAAKYALDQGMKKIAIIHVNNDFGNNLKQEFTAAYTKLGGTITSTTPYNEKQASYSSEASVAMEGEPDALYLISTPVDGATIARAWISGGGVQKFLFNDGMNSKDFIASVGAQYLNEAYGTSSGTTPTTSTEYFNANYAEFSGGIEPSAPAADRSYDAGAIAALAIAKAGKADKDAIKTAISEVTAPGGTPIYAGKAEFEKALGLLKDGKPIKYEGVIGPVSFDQYGDITGPFRLWKITDGEVTTVGQMESETVSEIKATLSK</sequence>
<feature type="signal peptide" evidence="5">
    <location>
        <begin position="1"/>
        <end position="29"/>
    </location>
</feature>
<dbReference type="Pfam" id="PF13458">
    <property type="entry name" value="Peripla_BP_6"/>
    <property type="match status" value="1"/>
</dbReference>
<feature type="chain" id="PRO_5003863771" evidence="5">
    <location>
        <begin position="30"/>
        <end position="427"/>
    </location>
</feature>
<proteinExistence type="inferred from homology"/>
<dbReference type="EMBL" id="ALJF01000019">
    <property type="protein sequence ID" value="EKF57567.1"/>
    <property type="molecule type" value="Genomic_DNA"/>
</dbReference>
<dbReference type="STRING" id="1156935.QWE_21432"/>
<dbReference type="InterPro" id="IPR028081">
    <property type="entry name" value="Leu-bd"/>
</dbReference>
<dbReference type="InterPro" id="IPR051010">
    <property type="entry name" value="BCAA_transport"/>
</dbReference>
<evidence type="ECO:0000259" key="6">
    <source>
        <dbReference type="Pfam" id="PF13458"/>
    </source>
</evidence>
<dbReference type="PANTHER" id="PTHR30483">
    <property type="entry name" value="LEUCINE-SPECIFIC-BINDING PROTEIN"/>
    <property type="match status" value="1"/>
</dbReference>
<keyword evidence="4" id="KW-0029">Amino-acid transport</keyword>
<keyword evidence="2" id="KW-0813">Transport</keyword>
<evidence type="ECO:0000313" key="7">
    <source>
        <dbReference type="EMBL" id="EKF57567.1"/>
    </source>
</evidence>